<dbReference type="InterPro" id="IPR014598">
    <property type="entry name" value="UCP035865"/>
</dbReference>
<protein>
    <submittedName>
        <fullName evidence="1">DUF2336 domain-containing protein</fullName>
    </submittedName>
</protein>
<accession>A0A4R0P9P2</accession>
<dbReference type="Proteomes" id="UP000291301">
    <property type="component" value="Unassembled WGS sequence"/>
</dbReference>
<reference evidence="1 2" key="1">
    <citation type="journal article" date="2015" name="Antonie Van Leeuwenhoek">
        <title>Oricola cellulosilytica gen. nov., sp. nov., a cellulose-degrading bacterium of the family Phyllobacteriaceae isolated from surface seashore water, and emended descriptions of Mesorhizobium loti and Phyllobacterium myrsinacearum.</title>
        <authorList>
            <person name="Hameed A."/>
            <person name="Shahina M."/>
            <person name="Lai W.A."/>
            <person name="Lin S.Y."/>
            <person name="Young L.S."/>
            <person name="Liu Y.C."/>
            <person name="Hsu Y.H."/>
            <person name="Young C.C."/>
        </authorList>
    </citation>
    <scope>NUCLEOTIDE SEQUENCE [LARGE SCALE GENOMIC DNA]</scope>
    <source>
        <strain evidence="1 2">KCTC 52183</strain>
    </source>
</reference>
<dbReference type="RefSeq" id="WP_131570527.1">
    <property type="nucleotide sequence ID" value="NZ_JAINFK010000005.1"/>
</dbReference>
<gene>
    <name evidence="1" type="ORF">E0D97_15350</name>
</gene>
<comment type="caution">
    <text evidence="1">The sequence shown here is derived from an EMBL/GenBank/DDBJ whole genome shotgun (WGS) entry which is preliminary data.</text>
</comment>
<name>A0A4R0P9P2_9HYPH</name>
<dbReference type="Pfam" id="PF10098">
    <property type="entry name" value="DUF2336"/>
    <property type="match status" value="1"/>
</dbReference>
<sequence>MIVQQFLKWSRSADVARRTAAASALARAYLLSEMEVEERCAADAAMTYLLDDPSPKVRYALAEALASSRAAPPHIVTALAGDQYEVASLVIARSPILRDSDLAARVEIAEPRIQTLIANRPEISNRLARAISEFGQEAAAVALLRNANADVCDACRATIAGRHMEDAATRGALLDDPDLSPVLRLSVLKACGEALAGSNLVGHALGRGGAKRVPGEAVSNALVLLASGRMDEGVCDLIAALRDSGALTTKLLIRAVCAGKIDFIARILSDLSGQGYARITAILVDERENQLRALLDAAGLARSVHPLFLTAIGIWRDVANGRLNAGAQEVTRMIIEAFDADNASARDHDNDDIAALLRNIHLDMIRQNARRHALDLAAA</sequence>
<dbReference type="PIRSF" id="PIRSF035865">
    <property type="entry name" value="UCP035865"/>
    <property type="match status" value="1"/>
</dbReference>
<organism evidence="1 2">
    <name type="scientific">Oricola cellulosilytica</name>
    <dbReference type="NCBI Taxonomy" id="1429082"/>
    <lineage>
        <taxon>Bacteria</taxon>
        <taxon>Pseudomonadati</taxon>
        <taxon>Pseudomonadota</taxon>
        <taxon>Alphaproteobacteria</taxon>
        <taxon>Hyphomicrobiales</taxon>
        <taxon>Ahrensiaceae</taxon>
        <taxon>Oricola</taxon>
    </lineage>
</organism>
<dbReference type="InterPro" id="IPR019285">
    <property type="entry name" value="DUF2336"/>
</dbReference>
<keyword evidence="2" id="KW-1185">Reference proteome</keyword>
<evidence type="ECO:0000313" key="2">
    <source>
        <dbReference type="Proteomes" id="UP000291301"/>
    </source>
</evidence>
<proteinExistence type="predicted"/>
<dbReference type="OrthoDB" id="9798569at2"/>
<dbReference type="AlphaFoldDB" id="A0A4R0P9P2"/>
<dbReference type="EMBL" id="SJST01000007">
    <property type="protein sequence ID" value="TCD12378.1"/>
    <property type="molecule type" value="Genomic_DNA"/>
</dbReference>
<evidence type="ECO:0000313" key="1">
    <source>
        <dbReference type="EMBL" id="TCD12378.1"/>
    </source>
</evidence>